<dbReference type="RefSeq" id="WP_158401938.1">
    <property type="nucleotide sequence ID" value="NZ_CP004393.1"/>
</dbReference>
<reference evidence="1 2" key="1">
    <citation type="journal article" date="2014" name="Int. J. Syst. Evol. Microbiol.">
        <title>Celeribacter indicus sp. nov., a polycyclic aromatic hydrocarbon-degrading bacterium from deep-sea sediment and reclassification of Huaishuia halophila as Celeribacter halophilus comb. nov.</title>
        <authorList>
            <person name="Lai Q."/>
            <person name="Cao J."/>
            <person name="Yuan J."/>
            <person name="Li F."/>
            <person name="Shao Z."/>
        </authorList>
    </citation>
    <scope>NUCLEOTIDE SEQUENCE [LARGE SCALE GENOMIC DNA]</scope>
    <source>
        <strain evidence="1">P73</strain>
    </source>
</reference>
<dbReference type="KEGG" id="cid:P73_2349"/>
<gene>
    <name evidence="1" type="ORF">P73_2349</name>
</gene>
<dbReference type="Proteomes" id="UP000031521">
    <property type="component" value="Chromosome"/>
</dbReference>
<evidence type="ECO:0000313" key="1">
    <source>
        <dbReference type="EMBL" id="AJE47064.1"/>
    </source>
</evidence>
<sequence>MIVTTTKSIEERGIAACHGIMGASVVRDLFAQVTEIAGRRSCASGGR</sequence>
<dbReference type="OrthoDB" id="9796448at2"/>
<keyword evidence="2" id="KW-1185">Reference proteome</keyword>
<name>A0A0B5DVM7_9RHOB</name>
<organism evidence="1 2">
    <name type="scientific">Celeribacter indicus</name>
    <dbReference type="NCBI Taxonomy" id="1208324"/>
    <lineage>
        <taxon>Bacteria</taxon>
        <taxon>Pseudomonadati</taxon>
        <taxon>Pseudomonadota</taxon>
        <taxon>Alphaproteobacteria</taxon>
        <taxon>Rhodobacterales</taxon>
        <taxon>Roseobacteraceae</taxon>
        <taxon>Celeribacter</taxon>
    </lineage>
</organism>
<accession>A0A0B5DVM7</accession>
<proteinExistence type="predicted"/>
<protein>
    <submittedName>
        <fullName evidence="1">Uncharacterized protein</fullName>
    </submittedName>
</protein>
<dbReference type="STRING" id="1208324.P73_2349"/>
<dbReference type="HOGENOM" id="CLU_3166071_0_0_5"/>
<evidence type="ECO:0000313" key="2">
    <source>
        <dbReference type="Proteomes" id="UP000031521"/>
    </source>
</evidence>
<dbReference type="EMBL" id="CP004393">
    <property type="protein sequence ID" value="AJE47064.1"/>
    <property type="molecule type" value="Genomic_DNA"/>
</dbReference>
<dbReference type="AlphaFoldDB" id="A0A0B5DVM7"/>